<protein>
    <submittedName>
        <fullName evidence="2">Stress-related protein</fullName>
    </submittedName>
</protein>
<name>A0A0K9PBI6_ZOSMR</name>
<evidence type="ECO:0000313" key="3">
    <source>
        <dbReference type="Proteomes" id="UP000036987"/>
    </source>
</evidence>
<keyword evidence="3" id="KW-1185">Reference proteome</keyword>
<comment type="caution">
    <text evidence="2">The sequence shown here is derived from an EMBL/GenBank/DDBJ whole genome shotgun (WGS) entry which is preliminary data.</text>
</comment>
<dbReference type="PANTHER" id="PTHR33732">
    <property type="entry name" value="REF/SRPP-LIKE PROTEIN OS05G0151300/LOC_OS05G05940"/>
    <property type="match status" value="1"/>
</dbReference>
<dbReference type="OMA" id="SEKYNVM"/>
<sequence length="240" mass="26200">MSDVPIEHEQPEVQPISDEKSLKYLDFVNLATIQLLLVFSKIYDLAKENSGPLKPGVDSVENTVKTVVGPVYVKYHDVPYELLKFFDRKVGDSVSELDRHVPAAMKSASTQACAVAQKTPEMARSVANEVQRAGVVGTATSLAKVAVTKCEPSAKEFYSKYEPVAEQYAVSGWRKLNKFPLFSKAAQVVLPTAAYCSEKYNGAVFAGREKGYAVAGYLMPVPTKKIAQVFGDNQNVVAAQ</sequence>
<evidence type="ECO:0000256" key="1">
    <source>
        <dbReference type="ARBA" id="ARBA00009737"/>
    </source>
</evidence>
<dbReference type="PANTHER" id="PTHR33732:SF9">
    <property type="entry name" value="REF_SRPP-LIKE PROTEIN OS05G0151300_LOC_OS05G05940"/>
    <property type="match status" value="1"/>
</dbReference>
<comment type="similarity">
    <text evidence="1">Belongs to the REF/SRPP family.</text>
</comment>
<reference evidence="3" key="1">
    <citation type="journal article" date="2016" name="Nature">
        <title>The genome of the seagrass Zostera marina reveals angiosperm adaptation to the sea.</title>
        <authorList>
            <person name="Olsen J.L."/>
            <person name="Rouze P."/>
            <person name="Verhelst B."/>
            <person name="Lin Y.-C."/>
            <person name="Bayer T."/>
            <person name="Collen J."/>
            <person name="Dattolo E."/>
            <person name="De Paoli E."/>
            <person name="Dittami S."/>
            <person name="Maumus F."/>
            <person name="Michel G."/>
            <person name="Kersting A."/>
            <person name="Lauritano C."/>
            <person name="Lohaus R."/>
            <person name="Toepel M."/>
            <person name="Tonon T."/>
            <person name="Vanneste K."/>
            <person name="Amirebrahimi M."/>
            <person name="Brakel J."/>
            <person name="Bostroem C."/>
            <person name="Chovatia M."/>
            <person name="Grimwood J."/>
            <person name="Jenkins J.W."/>
            <person name="Jueterbock A."/>
            <person name="Mraz A."/>
            <person name="Stam W.T."/>
            <person name="Tice H."/>
            <person name="Bornberg-Bauer E."/>
            <person name="Green P.J."/>
            <person name="Pearson G.A."/>
            <person name="Procaccini G."/>
            <person name="Duarte C.M."/>
            <person name="Schmutz J."/>
            <person name="Reusch T.B.H."/>
            <person name="Van de Peer Y."/>
        </authorList>
    </citation>
    <scope>NUCLEOTIDE SEQUENCE [LARGE SCALE GENOMIC DNA]</scope>
    <source>
        <strain evidence="3">cv. Finnish</strain>
    </source>
</reference>
<dbReference type="InterPro" id="IPR008802">
    <property type="entry name" value="REF"/>
</dbReference>
<dbReference type="AlphaFoldDB" id="A0A0K9PBI6"/>
<organism evidence="2 3">
    <name type="scientific">Zostera marina</name>
    <name type="common">Eelgrass</name>
    <dbReference type="NCBI Taxonomy" id="29655"/>
    <lineage>
        <taxon>Eukaryota</taxon>
        <taxon>Viridiplantae</taxon>
        <taxon>Streptophyta</taxon>
        <taxon>Embryophyta</taxon>
        <taxon>Tracheophyta</taxon>
        <taxon>Spermatophyta</taxon>
        <taxon>Magnoliopsida</taxon>
        <taxon>Liliopsida</taxon>
        <taxon>Zosteraceae</taxon>
        <taxon>Zostera</taxon>
    </lineage>
</organism>
<evidence type="ECO:0000313" key="2">
    <source>
        <dbReference type="EMBL" id="KMZ66326.1"/>
    </source>
</evidence>
<gene>
    <name evidence="2" type="ORF">ZOSMA_2G03430</name>
</gene>
<accession>A0A0K9PBI6</accession>
<dbReference type="Proteomes" id="UP000036987">
    <property type="component" value="Unassembled WGS sequence"/>
</dbReference>
<dbReference type="Pfam" id="PF05755">
    <property type="entry name" value="REF"/>
    <property type="match status" value="1"/>
</dbReference>
<proteinExistence type="inferred from homology"/>
<dbReference type="EMBL" id="LFYR01000981">
    <property type="protein sequence ID" value="KMZ66326.1"/>
    <property type="molecule type" value="Genomic_DNA"/>
</dbReference>
<dbReference type="OrthoDB" id="1905464at2759"/>